<evidence type="ECO:0000313" key="3">
    <source>
        <dbReference type="WBParaSite" id="PgR017X_g104_t04"/>
    </source>
</evidence>
<proteinExistence type="predicted"/>
<protein>
    <submittedName>
        <fullName evidence="3">Ubiquitin-associated and SH3 domain-containing protein B</fullName>
    </submittedName>
</protein>
<dbReference type="WBParaSite" id="PgR017X_g104_t04">
    <property type="protein sequence ID" value="PgR017X_g104_t04"/>
    <property type="gene ID" value="PgR017X_g104"/>
</dbReference>
<sequence>MGIRIFGLGVGAIILMFLWSLTLVVFTACLKVGRIMGAVATFALAALISTILLVWPNANVTRAESVEARKVDNVLLARLCLILILSIVCSYQWFDFAVTTSRSRLTRQFGI</sequence>
<keyword evidence="1" id="KW-0472">Membrane</keyword>
<keyword evidence="2" id="KW-1185">Reference proteome</keyword>
<feature type="transmembrane region" description="Helical" evidence="1">
    <location>
        <begin position="6"/>
        <end position="28"/>
    </location>
</feature>
<dbReference type="Proteomes" id="UP000887569">
    <property type="component" value="Unplaced"/>
</dbReference>
<evidence type="ECO:0000313" key="2">
    <source>
        <dbReference type="Proteomes" id="UP000887569"/>
    </source>
</evidence>
<keyword evidence="1" id="KW-1133">Transmembrane helix</keyword>
<feature type="transmembrane region" description="Helical" evidence="1">
    <location>
        <begin position="75"/>
        <end position="94"/>
    </location>
</feature>
<feature type="transmembrane region" description="Helical" evidence="1">
    <location>
        <begin position="35"/>
        <end position="55"/>
    </location>
</feature>
<name>A0A915AXD5_PARUN</name>
<accession>A0A915AXD5</accession>
<keyword evidence="1" id="KW-0812">Transmembrane</keyword>
<evidence type="ECO:0000256" key="1">
    <source>
        <dbReference type="SAM" id="Phobius"/>
    </source>
</evidence>
<dbReference type="PROSITE" id="PS51257">
    <property type="entry name" value="PROKAR_LIPOPROTEIN"/>
    <property type="match status" value="1"/>
</dbReference>
<reference evidence="3" key="1">
    <citation type="submission" date="2022-11" db="UniProtKB">
        <authorList>
            <consortium name="WormBaseParasite"/>
        </authorList>
    </citation>
    <scope>IDENTIFICATION</scope>
</reference>
<dbReference type="AlphaFoldDB" id="A0A915AXD5"/>
<organism evidence="2 3">
    <name type="scientific">Parascaris univalens</name>
    <name type="common">Nematode worm</name>
    <dbReference type="NCBI Taxonomy" id="6257"/>
    <lineage>
        <taxon>Eukaryota</taxon>
        <taxon>Metazoa</taxon>
        <taxon>Ecdysozoa</taxon>
        <taxon>Nematoda</taxon>
        <taxon>Chromadorea</taxon>
        <taxon>Rhabditida</taxon>
        <taxon>Spirurina</taxon>
        <taxon>Ascaridomorpha</taxon>
        <taxon>Ascaridoidea</taxon>
        <taxon>Ascarididae</taxon>
        <taxon>Parascaris</taxon>
    </lineage>
</organism>